<dbReference type="Proteomes" id="UP000070544">
    <property type="component" value="Unassembled WGS sequence"/>
</dbReference>
<reference evidence="1 2" key="1">
    <citation type="journal article" date="2015" name="Genome Biol. Evol.">
        <title>Phylogenomic analyses indicate that early fungi evolved digesting cell walls of algal ancestors of land plants.</title>
        <authorList>
            <person name="Chang Y."/>
            <person name="Wang S."/>
            <person name="Sekimoto S."/>
            <person name="Aerts A.L."/>
            <person name="Choi C."/>
            <person name="Clum A."/>
            <person name="LaButti K.M."/>
            <person name="Lindquist E.A."/>
            <person name="Yee Ngan C."/>
            <person name="Ohm R.A."/>
            <person name="Salamov A.A."/>
            <person name="Grigoriev I.V."/>
            <person name="Spatafora J.W."/>
            <person name="Berbee M.L."/>
        </authorList>
    </citation>
    <scope>NUCLEOTIDE SEQUENCE [LARGE SCALE GENOMIC DNA]</scope>
    <source>
        <strain evidence="1 2">JEL478</strain>
    </source>
</reference>
<organism evidence="1 2">
    <name type="scientific">Gonapodya prolifera (strain JEL478)</name>
    <name type="common">Monoblepharis prolifera</name>
    <dbReference type="NCBI Taxonomy" id="1344416"/>
    <lineage>
        <taxon>Eukaryota</taxon>
        <taxon>Fungi</taxon>
        <taxon>Fungi incertae sedis</taxon>
        <taxon>Chytridiomycota</taxon>
        <taxon>Chytridiomycota incertae sedis</taxon>
        <taxon>Monoblepharidomycetes</taxon>
        <taxon>Monoblepharidales</taxon>
        <taxon>Gonapodyaceae</taxon>
        <taxon>Gonapodya</taxon>
    </lineage>
</organism>
<evidence type="ECO:0000313" key="2">
    <source>
        <dbReference type="Proteomes" id="UP000070544"/>
    </source>
</evidence>
<sequence length="267" mass="29718">MEWFDADPTEGSASYDSKTLPDGTDMFYIEILVNQHARRLLNNMQLRALGHLTRTLKFPLATWLERERKTKHLTVVSWPAALIAMHAQFDLPPPPLNWHRFHPPSPTISPQSTTKAFAFDFSSVSEGRDKEPPAEPSPSHISWLTEEGPTVAETTIAINSTKMERRGSKGGKKGVENELRFLQSSFRRASVTPWLLILSTLLLDVRSCVEVLSDPSNPSQHELVMQWLEMIKEAATQGGLNVSKPNGYSGFGEAVTEMLRLGGVPGV</sequence>
<dbReference type="STRING" id="1344416.A0A139A4J6"/>
<accession>A0A139A4J6</accession>
<dbReference type="OrthoDB" id="67540at2759"/>
<name>A0A139A4J6_GONPJ</name>
<dbReference type="AlphaFoldDB" id="A0A139A4J6"/>
<evidence type="ECO:0000313" key="1">
    <source>
        <dbReference type="EMBL" id="KXS11283.1"/>
    </source>
</evidence>
<dbReference type="GO" id="GO:0034066">
    <property type="term" value="C:Ric1-Rgp1 guanyl-nucleotide exchange factor complex"/>
    <property type="evidence" value="ECO:0007669"/>
    <property type="project" value="InterPro"/>
</dbReference>
<dbReference type="GO" id="GO:0006886">
    <property type="term" value="P:intracellular protein transport"/>
    <property type="evidence" value="ECO:0007669"/>
    <property type="project" value="InterPro"/>
</dbReference>
<gene>
    <name evidence="1" type="ORF">M427DRAFT_35963</name>
</gene>
<proteinExistence type="predicted"/>
<dbReference type="InterPro" id="IPR040096">
    <property type="entry name" value="Ric1"/>
</dbReference>
<dbReference type="EMBL" id="KQ965804">
    <property type="protein sequence ID" value="KXS11283.1"/>
    <property type="molecule type" value="Genomic_DNA"/>
</dbReference>
<protein>
    <submittedName>
        <fullName evidence="1">Uncharacterized protein</fullName>
    </submittedName>
</protein>
<dbReference type="GO" id="GO:0005829">
    <property type="term" value="C:cytosol"/>
    <property type="evidence" value="ECO:0007669"/>
    <property type="project" value="TreeGrafter"/>
</dbReference>
<dbReference type="GO" id="GO:0000139">
    <property type="term" value="C:Golgi membrane"/>
    <property type="evidence" value="ECO:0007669"/>
    <property type="project" value="TreeGrafter"/>
</dbReference>
<dbReference type="PANTHER" id="PTHR22746:SF10">
    <property type="entry name" value="GUANINE NUCLEOTIDE EXCHANGE FACTOR SUBUNIT RIC1"/>
    <property type="match status" value="1"/>
</dbReference>
<dbReference type="GO" id="GO:0042147">
    <property type="term" value="P:retrograde transport, endosome to Golgi"/>
    <property type="evidence" value="ECO:0007669"/>
    <property type="project" value="TreeGrafter"/>
</dbReference>
<keyword evidence="2" id="KW-1185">Reference proteome</keyword>
<dbReference type="PANTHER" id="PTHR22746">
    <property type="entry name" value="RAB6A-GEF COMPLEX PARTNER PROTEIN 1"/>
    <property type="match status" value="1"/>
</dbReference>